<organism evidence="14 15">
    <name type="scientific">Acaulospora morrowiae</name>
    <dbReference type="NCBI Taxonomy" id="94023"/>
    <lineage>
        <taxon>Eukaryota</taxon>
        <taxon>Fungi</taxon>
        <taxon>Fungi incertae sedis</taxon>
        <taxon>Mucoromycota</taxon>
        <taxon>Glomeromycotina</taxon>
        <taxon>Glomeromycetes</taxon>
        <taxon>Diversisporales</taxon>
        <taxon>Acaulosporaceae</taxon>
        <taxon>Acaulospora</taxon>
    </lineage>
</organism>
<dbReference type="Gene3D" id="3.20.20.80">
    <property type="entry name" value="Glycosidases"/>
    <property type="match status" value="1"/>
</dbReference>
<keyword evidence="3" id="KW-0547">Nucleotide-binding</keyword>
<gene>
    <name evidence="14" type="ORF">AMORRO_LOCUS1864</name>
</gene>
<comment type="caution">
    <text evidence="14">The sequence shown here is derived from an EMBL/GenBank/DDBJ whole genome shotgun (WGS) entry which is preliminary data.</text>
</comment>
<sequence length="869" mass="96934">MNISEITTSSSSTNQASEVEDLTSQLAELETQEPKNSFLQDTVHEVDIVRINEDEPLLSVTKFEELNLDPNLLKGIYEMGFTTPSKIQAKALPLLIKSPPQNMIGQSQSGTGKTAAFVLTMLSRIDFNLKAPQALCLAPSRELARQIMAEVKKMAKYTSVTTAEAIRDSNANSRMEKNRGDAFKEAQLIVGTPGTVYDLIKRRYLDQRHMKIFVLDEADNMLDQQGLGDQSIKIKKHIVLFSATYKEPVRAFAGRFAPNANEFSLKVEELSVKGIKQFYMDCKDEEHKLTVLNELYSLMTIGQSIIFVEKRISADKIAKCMTDIGHKVINLHGGLSTTERDEVMDGFRKGNAKVLIATNVLARGIDVLQVNLVINFDIPIKRNMKGGNEPDYETYLHRIGRTGRFGREGVAINLVSDETSWKILKEIAHFYEREIEKIDINDGWDNVAKFLRKFPTPPFPLHLFLAIEEYAFFLFPPEIVYSMVDPDASEWLKSQQRGSRNHRIIIVTLGIIVLIGAVTGIVFSVLKNSHGAPDGSGNGKGINGGNNTNPGNNPNPKNPAGGPASPDTKYLTWDNKPVNLTINPDSNLKKSFYGLNYGPVNASFPWCGNTLGDVIEDIKMISQLTSRLRLYGMDCNMAEYTLEAILLLKLDITIVPTIWVDDNDTTYQRQHDSFFDLINKYGVDHIDGVSVGNEVIFRKDIPTQKLYQRIADVRSKVNSLGLKKNLPVFTSDLGSNVDSAFVAANDMIWANVHPFFGGVNVDQAANWTFTFFKENDVVVAKGKDTIMSEVGWPTAGDSQQGAVPSAQNLQTFLSTFICPANEQVKYYYFETFDAPWKAQKWTVLEGSWGLFNPDRSLKSGVTLPNCIAP</sequence>
<feature type="transmembrane region" description="Helical" evidence="10">
    <location>
        <begin position="504"/>
        <end position="526"/>
    </location>
</feature>
<evidence type="ECO:0000256" key="10">
    <source>
        <dbReference type="SAM" id="Phobius"/>
    </source>
</evidence>
<evidence type="ECO:0000256" key="5">
    <source>
        <dbReference type="ARBA" id="ARBA00022806"/>
    </source>
</evidence>
<dbReference type="Pfam" id="PF00332">
    <property type="entry name" value="Glyco_hydro_17"/>
    <property type="match status" value="1"/>
</dbReference>
<keyword evidence="10" id="KW-0472">Membrane</keyword>
<feature type="compositionally biased region" description="Polar residues" evidence="9">
    <location>
        <begin position="14"/>
        <end position="23"/>
    </location>
</feature>
<keyword evidence="6" id="KW-0067">ATP-binding</keyword>
<feature type="short sequence motif" description="Q motif" evidence="7">
    <location>
        <begin position="61"/>
        <end position="89"/>
    </location>
</feature>
<protein>
    <recommendedName>
        <fullName evidence="2">RNA helicase</fullName>
        <ecNumber evidence="2">3.6.4.13</ecNumber>
    </recommendedName>
</protein>
<dbReference type="PROSITE" id="PS51192">
    <property type="entry name" value="HELICASE_ATP_BIND_1"/>
    <property type="match status" value="1"/>
</dbReference>
<name>A0A9N8Z3N5_9GLOM</name>
<feature type="compositionally biased region" description="Gly residues" evidence="9">
    <location>
        <begin position="534"/>
        <end position="544"/>
    </location>
</feature>
<dbReference type="CDD" id="cd17963">
    <property type="entry name" value="DEADc_DDX19_DDX25"/>
    <property type="match status" value="1"/>
</dbReference>
<feature type="transmembrane region" description="Helical" evidence="10">
    <location>
        <begin position="461"/>
        <end position="484"/>
    </location>
</feature>
<keyword evidence="5" id="KW-0347">Helicase</keyword>
<dbReference type="GO" id="GO:0004553">
    <property type="term" value="F:hydrolase activity, hydrolyzing O-glycosyl compounds"/>
    <property type="evidence" value="ECO:0007669"/>
    <property type="project" value="InterPro"/>
</dbReference>
<dbReference type="CDD" id="cd18787">
    <property type="entry name" value="SF2_C_DEAD"/>
    <property type="match status" value="1"/>
</dbReference>
<evidence type="ECO:0000313" key="15">
    <source>
        <dbReference type="Proteomes" id="UP000789342"/>
    </source>
</evidence>
<evidence type="ECO:0000256" key="8">
    <source>
        <dbReference type="RuleBase" id="RU004335"/>
    </source>
</evidence>
<dbReference type="OrthoDB" id="77201at2759"/>
<keyword evidence="4" id="KW-0378">Hydrolase</keyword>
<evidence type="ECO:0000256" key="4">
    <source>
        <dbReference type="ARBA" id="ARBA00022801"/>
    </source>
</evidence>
<dbReference type="PROSITE" id="PS00039">
    <property type="entry name" value="DEAD_ATP_HELICASE"/>
    <property type="match status" value="1"/>
</dbReference>
<evidence type="ECO:0000256" key="2">
    <source>
        <dbReference type="ARBA" id="ARBA00012552"/>
    </source>
</evidence>
<dbReference type="EC" id="3.6.4.13" evidence="2"/>
<evidence type="ECO:0000256" key="9">
    <source>
        <dbReference type="SAM" id="MobiDB-lite"/>
    </source>
</evidence>
<dbReference type="GO" id="GO:0003724">
    <property type="term" value="F:RNA helicase activity"/>
    <property type="evidence" value="ECO:0007669"/>
    <property type="project" value="UniProtKB-EC"/>
</dbReference>
<feature type="domain" description="Helicase C-terminal" evidence="12">
    <location>
        <begin position="274"/>
        <end position="446"/>
    </location>
</feature>
<dbReference type="Pfam" id="PF00270">
    <property type="entry name" value="DEAD"/>
    <property type="match status" value="1"/>
</dbReference>
<evidence type="ECO:0000259" key="13">
    <source>
        <dbReference type="PROSITE" id="PS51195"/>
    </source>
</evidence>
<dbReference type="PROSITE" id="PS51194">
    <property type="entry name" value="HELICASE_CTER"/>
    <property type="match status" value="1"/>
</dbReference>
<evidence type="ECO:0000256" key="1">
    <source>
        <dbReference type="ARBA" id="ARBA00008773"/>
    </source>
</evidence>
<evidence type="ECO:0000256" key="6">
    <source>
        <dbReference type="ARBA" id="ARBA00022840"/>
    </source>
</evidence>
<dbReference type="InterPro" id="IPR027417">
    <property type="entry name" value="P-loop_NTPase"/>
</dbReference>
<dbReference type="SMART" id="SM00487">
    <property type="entry name" value="DEXDc"/>
    <property type="match status" value="1"/>
</dbReference>
<dbReference type="GO" id="GO:0003676">
    <property type="term" value="F:nucleic acid binding"/>
    <property type="evidence" value="ECO:0007669"/>
    <property type="project" value="InterPro"/>
</dbReference>
<keyword evidence="10" id="KW-1133">Transmembrane helix</keyword>
<dbReference type="InterPro" id="IPR014001">
    <property type="entry name" value="Helicase_ATP-bd"/>
</dbReference>
<feature type="domain" description="Helicase ATP-binding" evidence="11">
    <location>
        <begin position="94"/>
        <end position="263"/>
    </location>
</feature>
<dbReference type="PROSITE" id="PS51195">
    <property type="entry name" value="Q_MOTIF"/>
    <property type="match status" value="1"/>
</dbReference>
<keyword evidence="15" id="KW-1185">Reference proteome</keyword>
<dbReference type="Pfam" id="PF00271">
    <property type="entry name" value="Helicase_C"/>
    <property type="match status" value="1"/>
</dbReference>
<comment type="similarity">
    <text evidence="1 8">Belongs to the glycosyl hydrolase 17 family.</text>
</comment>
<dbReference type="GO" id="GO:0005524">
    <property type="term" value="F:ATP binding"/>
    <property type="evidence" value="ECO:0007669"/>
    <property type="project" value="UniProtKB-KW"/>
</dbReference>
<accession>A0A9N8Z3N5</accession>
<dbReference type="InterPro" id="IPR001650">
    <property type="entry name" value="Helicase_C-like"/>
</dbReference>
<feature type="region of interest" description="Disordered" evidence="9">
    <location>
        <begin position="1"/>
        <end position="23"/>
    </location>
</feature>
<dbReference type="SMART" id="SM00490">
    <property type="entry name" value="HELICc"/>
    <property type="match status" value="1"/>
</dbReference>
<dbReference type="InterPro" id="IPR017853">
    <property type="entry name" value="GH"/>
</dbReference>
<proteinExistence type="inferred from homology"/>
<evidence type="ECO:0000259" key="11">
    <source>
        <dbReference type="PROSITE" id="PS51192"/>
    </source>
</evidence>
<dbReference type="Proteomes" id="UP000789342">
    <property type="component" value="Unassembled WGS sequence"/>
</dbReference>
<feature type="domain" description="DEAD-box RNA helicase Q" evidence="13">
    <location>
        <begin position="61"/>
        <end position="89"/>
    </location>
</feature>
<dbReference type="GO" id="GO:0005975">
    <property type="term" value="P:carbohydrate metabolic process"/>
    <property type="evidence" value="ECO:0007669"/>
    <property type="project" value="InterPro"/>
</dbReference>
<dbReference type="Gene3D" id="3.40.50.300">
    <property type="entry name" value="P-loop containing nucleotide triphosphate hydrolases"/>
    <property type="match status" value="2"/>
</dbReference>
<feature type="region of interest" description="Disordered" evidence="9">
    <location>
        <begin position="534"/>
        <end position="568"/>
    </location>
</feature>
<dbReference type="SUPFAM" id="SSF52540">
    <property type="entry name" value="P-loop containing nucleoside triphosphate hydrolases"/>
    <property type="match status" value="1"/>
</dbReference>
<dbReference type="InterPro" id="IPR000629">
    <property type="entry name" value="RNA-helicase_DEAD-box_CS"/>
</dbReference>
<dbReference type="AlphaFoldDB" id="A0A9N8Z3N5"/>
<dbReference type="SUPFAM" id="SSF51445">
    <property type="entry name" value="(Trans)glycosidases"/>
    <property type="match status" value="1"/>
</dbReference>
<evidence type="ECO:0000256" key="7">
    <source>
        <dbReference type="PROSITE-ProRule" id="PRU00552"/>
    </source>
</evidence>
<evidence type="ECO:0000256" key="3">
    <source>
        <dbReference type="ARBA" id="ARBA00022741"/>
    </source>
</evidence>
<dbReference type="PANTHER" id="PTHR47958">
    <property type="entry name" value="ATP-DEPENDENT RNA HELICASE DBP3"/>
    <property type="match status" value="1"/>
</dbReference>
<reference evidence="14" key="1">
    <citation type="submission" date="2021-06" db="EMBL/GenBank/DDBJ databases">
        <authorList>
            <person name="Kallberg Y."/>
            <person name="Tangrot J."/>
            <person name="Rosling A."/>
        </authorList>
    </citation>
    <scope>NUCLEOTIDE SEQUENCE</scope>
    <source>
        <strain evidence="14">CL551</strain>
    </source>
</reference>
<feature type="compositionally biased region" description="Low complexity" evidence="9">
    <location>
        <begin position="545"/>
        <end position="566"/>
    </location>
</feature>
<dbReference type="InterPro" id="IPR011545">
    <property type="entry name" value="DEAD/DEAH_box_helicase_dom"/>
</dbReference>
<evidence type="ECO:0000259" key="12">
    <source>
        <dbReference type="PROSITE" id="PS51194"/>
    </source>
</evidence>
<dbReference type="InterPro" id="IPR014014">
    <property type="entry name" value="RNA_helicase_DEAD_Q_motif"/>
</dbReference>
<dbReference type="EMBL" id="CAJVPV010000724">
    <property type="protein sequence ID" value="CAG8471201.1"/>
    <property type="molecule type" value="Genomic_DNA"/>
</dbReference>
<evidence type="ECO:0000313" key="14">
    <source>
        <dbReference type="EMBL" id="CAG8471201.1"/>
    </source>
</evidence>
<keyword evidence="10" id="KW-0812">Transmembrane</keyword>
<dbReference type="InterPro" id="IPR000490">
    <property type="entry name" value="Glyco_hydro_17"/>
</dbReference>